<feature type="domain" description="Siphovirus-type tail component C-terminal" evidence="1">
    <location>
        <begin position="137"/>
        <end position="228"/>
    </location>
</feature>
<name>A0A1M5TZW2_9CLOT</name>
<dbReference type="EMBL" id="FQXU01000003">
    <property type="protein sequence ID" value="SHH56140.1"/>
    <property type="molecule type" value="Genomic_DNA"/>
</dbReference>
<evidence type="ECO:0000313" key="2">
    <source>
        <dbReference type="EMBL" id="SHH56140.1"/>
    </source>
</evidence>
<sequence>MLVNSIDISNFKAILLSKDIQTANIITYDDWLRNSLNPLFIGKQEQYKSLKVRLFIEDTNDETALNDISNIVKQFEKCILKFDYLSLYYDCLIVSKNHERIAIGRYNLEIELKGYAYKSQITEIANRVSTKTINVPGNSETPAIVEITPSIALVDLVVTGLGETFTLKNLAAGQKIIVNGEDCTVLQGSTNRFSDYDSWDFPVLSPGSNTITFSKSNCDVSIKYKPRWI</sequence>
<proteinExistence type="predicted"/>
<dbReference type="Pfam" id="PF22768">
    <property type="entry name" value="SPP1_Dit"/>
    <property type="match status" value="1"/>
</dbReference>
<dbReference type="AlphaFoldDB" id="A0A1M5TZW2"/>
<dbReference type="InterPro" id="IPR054738">
    <property type="entry name" value="Siphovirus-type_tail_C"/>
</dbReference>
<protein>
    <submittedName>
        <fullName evidence="2">Phage-related protein</fullName>
    </submittedName>
</protein>
<gene>
    <name evidence="2" type="ORF">SAMN02745941_00362</name>
</gene>
<reference evidence="2 3" key="1">
    <citation type="submission" date="2016-11" db="EMBL/GenBank/DDBJ databases">
        <authorList>
            <person name="Jaros S."/>
            <person name="Januszkiewicz K."/>
            <person name="Wedrychowicz H."/>
        </authorList>
    </citation>
    <scope>NUCLEOTIDE SEQUENCE [LARGE SCALE GENOMIC DNA]</scope>
    <source>
        <strain evidence="2 3">DSM 6191</strain>
    </source>
</reference>
<dbReference type="RefSeq" id="WP_073016088.1">
    <property type="nucleotide sequence ID" value="NZ_FQXU01000003.1"/>
</dbReference>
<dbReference type="Proteomes" id="UP000184241">
    <property type="component" value="Unassembled WGS sequence"/>
</dbReference>
<evidence type="ECO:0000313" key="3">
    <source>
        <dbReference type="Proteomes" id="UP000184241"/>
    </source>
</evidence>
<accession>A0A1M5TZW2</accession>
<organism evidence="2 3">
    <name type="scientific">Clostridium intestinale DSM 6191</name>
    <dbReference type="NCBI Taxonomy" id="1121320"/>
    <lineage>
        <taxon>Bacteria</taxon>
        <taxon>Bacillati</taxon>
        <taxon>Bacillota</taxon>
        <taxon>Clostridia</taxon>
        <taxon>Eubacteriales</taxon>
        <taxon>Clostridiaceae</taxon>
        <taxon>Clostridium</taxon>
    </lineage>
</organism>
<evidence type="ECO:0000259" key="1">
    <source>
        <dbReference type="Pfam" id="PF22768"/>
    </source>
</evidence>